<evidence type="ECO:0000313" key="2">
    <source>
        <dbReference type="Proteomes" id="UP000724874"/>
    </source>
</evidence>
<proteinExistence type="predicted"/>
<dbReference type="SUPFAM" id="SSF48371">
    <property type="entry name" value="ARM repeat"/>
    <property type="match status" value="1"/>
</dbReference>
<dbReference type="EMBL" id="JADNYJ010000067">
    <property type="protein sequence ID" value="KAF8893190.1"/>
    <property type="molecule type" value="Genomic_DNA"/>
</dbReference>
<sequence length="185" mass="21423">MLSLVYLESGKTDLVFKLMDHSQQQVRSATNKLLVAIASGTMEQKAYLRDALLPRLDQASPLLREAAANCLSRSLANDLVNDGDFIQIFRIFITKMPVCGSPSSPNSRLTFKDRMRPHVDNLLMQEYYQPFFKHIRQLRMTYWISCRAVSFPCLDHLSLKMMVEQLYFRYLLMMSIGSMSRQSRL</sequence>
<gene>
    <name evidence="1" type="ORF">CPB84DRAFT_1321067</name>
</gene>
<protein>
    <submittedName>
        <fullName evidence="1">Uncharacterized protein</fullName>
    </submittedName>
</protein>
<name>A0A9P5NHT6_GYMJU</name>
<organism evidence="1 2">
    <name type="scientific">Gymnopilus junonius</name>
    <name type="common">Spectacular rustgill mushroom</name>
    <name type="synonym">Gymnopilus spectabilis subsp. junonius</name>
    <dbReference type="NCBI Taxonomy" id="109634"/>
    <lineage>
        <taxon>Eukaryota</taxon>
        <taxon>Fungi</taxon>
        <taxon>Dikarya</taxon>
        <taxon>Basidiomycota</taxon>
        <taxon>Agaricomycotina</taxon>
        <taxon>Agaricomycetes</taxon>
        <taxon>Agaricomycetidae</taxon>
        <taxon>Agaricales</taxon>
        <taxon>Agaricineae</taxon>
        <taxon>Hymenogastraceae</taxon>
        <taxon>Gymnopilus</taxon>
    </lineage>
</organism>
<reference evidence="1" key="1">
    <citation type="submission" date="2020-11" db="EMBL/GenBank/DDBJ databases">
        <authorList>
            <consortium name="DOE Joint Genome Institute"/>
            <person name="Ahrendt S."/>
            <person name="Riley R."/>
            <person name="Andreopoulos W."/>
            <person name="LaButti K."/>
            <person name="Pangilinan J."/>
            <person name="Ruiz-duenas F.J."/>
            <person name="Barrasa J.M."/>
            <person name="Sanchez-Garcia M."/>
            <person name="Camarero S."/>
            <person name="Miyauchi S."/>
            <person name="Serrano A."/>
            <person name="Linde D."/>
            <person name="Babiker R."/>
            <person name="Drula E."/>
            <person name="Ayuso-Fernandez I."/>
            <person name="Pacheco R."/>
            <person name="Padilla G."/>
            <person name="Ferreira P."/>
            <person name="Barriuso J."/>
            <person name="Kellner H."/>
            <person name="Castanera R."/>
            <person name="Alfaro M."/>
            <person name="Ramirez L."/>
            <person name="Pisabarro A.G."/>
            <person name="Kuo A."/>
            <person name="Tritt A."/>
            <person name="Lipzen A."/>
            <person name="He G."/>
            <person name="Yan M."/>
            <person name="Ng V."/>
            <person name="Cullen D."/>
            <person name="Martin F."/>
            <person name="Rosso M.-N."/>
            <person name="Henrissat B."/>
            <person name="Hibbett D."/>
            <person name="Martinez A.T."/>
            <person name="Grigoriev I.V."/>
        </authorList>
    </citation>
    <scope>NUCLEOTIDE SEQUENCE</scope>
    <source>
        <strain evidence="1">AH 44721</strain>
    </source>
</reference>
<accession>A0A9P5NHT6</accession>
<evidence type="ECO:0000313" key="1">
    <source>
        <dbReference type="EMBL" id="KAF8893190.1"/>
    </source>
</evidence>
<keyword evidence="2" id="KW-1185">Reference proteome</keyword>
<comment type="caution">
    <text evidence="1">The sequence shown here is derived from an EMBL/GenBank/DDBJ whole genome shotgun (WGS) entry which is preliminary data.</text>
</comment>
<dbReference type="Proteomes" id="UP000724874">
    <property type="component" value="Unassembled WGS sequence"/>
</dbReference>
<dbReference type="AlphaFoldDB" id="A0A9P5NHT6"/>
<dbReference type="InterPro" id="IPR016024">
    <property type="entry name" value="ARM-type_fold"/>
</dbReference>